<dbReference type="FunFam" id="3.20.19.10:FF:000001">
    <property type="entry name" value="Aconitate hydratase"/>
    <property type="match status" value="1"/>
</dbReference>
<evidence type="ECO:0000259" key="23">
    <source>
        <dbReference type="Pfam" id="PF00330"/>
    </source>
</evidence>
<dbReference type="Proteomes" id="UP000269019">
    <property type="component" value="Chromosome"/>
</dbReference>
<gene>
    <name evidence="25" type="primary">acn</name>
    <name evidence="25" type="ORF">CCHOA_06030</name>
</gene>
<evidence type="ECO:0000256" key="1">
    <source>
        <dbReference type="ARBA" id="ARBA00000118"/>
    </source>
</evidence>
<dbReference type="PROSITE" id="PS00450">
    <property type="entry name" value="ACONITASE_1"/>
    <property type="match status" value="1"/>
</dbReference>
<comment type="cofactor">
    <cofactor evidence="2">
        <name>[4Fe-4S] cluster</name>
        <dbReference type="ChEBI" id="CHEBI:49883"/>
    </cofactor>
</comment>
<comment type="similarity">
    <text evidence="5">Belongs to the aconitase/IPM isomerase family.</text>
</comment>
<dbReference type="CDD" id="cd01586">
    <property type="entry name" value="AcnA_IRP"/>
    <property type="match status" value="1"/>
</dbReference>
<evidence type="ECO:0000256" key="4">
    <source>
        <dbReference type="ARBA" id="ARBA00005026"/>
    </source>
</evidence>
<dbReference type="FunFam" id="3.30.499.10:FF:000002">
    <property type="entry name" value="Aconitate hydratase"/>
    <property type="match status" value="1"/>
</dbReference>
<dbReference type="EC" id="4.2.1.99" evidence="8"/>
<dbReference type="EC" id="4.2.1.3" evidence="7"/>
<comment type="catalytic activity">
    <reaction evidence="1">
        <text>(2S,3R)-3-hydroxybutane-1,2,3-tricarboxylate = 2-methyl-cis-aconitate + H2O</text>
        <dbReference type="Rhea" id="RHEA:17941"/>
        <dbReference type="ChEBI" id="CHEBI:15377"/>
        <dbReference type="ChEBI" id="CHEBI:57429"/>
        <dbReference type="ChEBI" id="CHEBI:57872"/>
        <dbReference type="EC" id="4.2.1.99"/>
    </reaction>
</comment>
<evidence type="ECO:0000256" key="13">
    <source>
        <dbReference type="ARBA" id="ARBA00023004"/>
    </source>
</evidence>
<dbReference type="PRINTS" id="PR00415">
    <property type="entry name" value="ACONITASE"/>
</dbReference>
<dbReference type="NCBIfam" id="NF009520">
    <property type="entry name" value="PRK12881.1"/>
    <property type="match status" value="1"/>
</dbReference>
<evidence type="ECO:0000256" key="10">
    <source>
        <dbReference type="ARBA" id="ARBA00022532"/>
    </source>
</evidence>
<feature type="domain" description="Aconitase A/isopropylmalate dehydratase small subunit swivel" evidence="24">
    <location>
        <begin position="732"/>
        <end position="861"/>
    </location>
</feature>
<dbReference type="InterPro" id="IPR001030">
    <property type="entry name" value="Acoase/IPM_deHydtase_lsu_aba"/>
</dbReference>
<evidence type="ECO:0000256" key="12">
    <source>
        <dbReference type="ARBA" id="ARBA00022884"/>
    </source>
</evidence>
<keyword evidence="10" id="KW-0816">Tricarboxylic acid cycle</keyword>
<dbReference type="InterPro" id="IPR018136">
    <property type="entry name" value="Aconitase_4Fe-4S_BS"/>
</dbReference>
<evidence type="ECO:0000256" key="9">
    <source>
        <dbReference type="ARBA" id="ARBA00019378"/>
    </source>
</evidence>
<evidence type="ECO:0000256" key="19">
    <source>
        <dbReference type="ARBA" id="ARBA00031613"/>
    </source>
</evidence>
<dbReference type="Gene3D" id="3.30.499.10">
    <property type="entry name" value="Aconitase, domain 3"/>
    <property type="match status" value="2"/>
</dbReference>
<dbReference type="GO" id="GO:0003994">
    <property type="term" value="F:aconitate hydratase activity"/>
    <property type="evidence" value="ECO:0007669"/>
    <property type="project" value="UniProtKB-EC"/>
</dbReference>
<organism evidence="25 26">
    <name type="scientific">Corynebacterium choanae</name>
    <dbReference type="NCBI Taxonomy" id="1862358"/>
    <lineage>
        <taxon>Bacteria</taxon>
        <taxon>Bacillati</taxon>
        <taxon>Actinomycetota</taxon>
        <taxon>Actinomycetes</taxon>
        <taxon>Mycobacteriales</taxon>
        <taxon>Corynebacteriaceae</taxon>
        <taxon>Corynebacterium</taxon>
    </lineage>
</organism>
<dbReference type="CDD" id="cd01580">
    <property type="entry name" value="AcnA_IRP_Swivel"/>
    <property type="match status" value="1"/>
</dbReference>
<evidence type="ECO:0000313" key="25">
    <source>
        <dbReference type="EMBL" id="AZA13605.1"/>
    </source>
</evidence>
<dbReference type="AlphaFoldDB" id="A0A3G6J681"/>
<comment type="function">
    <text evidence="22">Involved in the catabolism of short chain fatty acids (SCFA) via the tricarboxylic acid (TCA)(acetyl degradation route) and probably via the 2-methylcitrate cycle I (propionate degradation route). Catalyzes the reversible isomerization of citrate to isocitrate via cis-aconitate. Could catalyze the hydration of 2-methyl-cis-aconitate to yield (2R,3S)-2-methylisocitrate. The apo form of AcnA functions as a RNA-binding regulatory protein.</text>
</comment>
<accession>A0A3G6J681</accession>
<dbReference type="UniPathway" id="UPA00946"/>
<keyword evidence="26" id="KW-1185">Reference proteome</keyword>
<evidence type="ECO:0000256" key="16">
    <source>
        <dbReference type="ARBA" id="ARBA00023501"/>
    </source>
</evidence>
<evidence type="ECO:0000259" key="24">
    <source>
        <dbReference type="Pfam" id="PF00694"/>
    </source>
</evidence>
<keyword evidence="11" id="KW-0479">Metal-binding</keyword>
<evidence type="ECO:0000256" key="2">
    <source>
        <dbReference type="ARBA" id="ARBA00001966"/>
    </source>
</evidence>
<evidence type="ECO:0000256" key="20">
    <source>
        <dbReference type="ARBA" id="ARBA00031977"/>
    </source>
</evidence>
<evidence type="ECO:0000256" key="14">
    <source>
        <dbReference type="ARBA" id="ARBA00023014"/>
    </source>
</evidence>
<dbReference type="SUPFAM" id="SSF53732">
    <property type="entry name" value="Aconitase iron-sulfur domain"/>
    <property type="match status" value="1"/>
</dbReference>
<keyword evidence="15 25" id="KW-0456">Lyase</keyword>
<dbReference type="GO" id="GO:0006099">
    <property type="term" value="P:tricarboxylic acid cycle"/>
    <property type="evidence" value="ECO:0007669"/>
    <property type="project" value="UniProtKB-UniPathway"/>
</dbReference>
<dbReference type="Gene3D" id="3.20.19.10">
    <property type="entry name" value="Aconitase, domain 4"/>
    <property type="match status" value="1"/>
</dbReference>
<dbReference type="InterPro" id="IPR036008">
    <property type="entry name" value="Aconitase_4Fe-4S_dom"/>
</dbReference>
<keyword evidence="13" id="KW-0408">Iron</keyword>
<dbReference type="GO" id="GO:0003723">
    <property type="term" value="F:RNA binding"/>
    <property type="evidence" value="ECO:0007669"/>
    <property type="project" value="UniProtKB-KW"/>
</dbReference>
<dbReference type="OrthoDB" id="9764318at2"/>
<evidence type="ECO:0000256" key="6">
    <source>
        <dbReference type="ARBA" id="ARBA00011245"/>
    </source>
</evidence>
<dbReference type="RefSeq" id="WP_123927908.1">
    <property type="nucleotide sequence ID" value="NZ_CP033896.1"/>
</dbReference>
<comment type="pathway">
    <text evidence="3">Carbohydrate metabolism; tricarboxylic acid cycle; isocitrate from oxaloacetate: step 2/2.</text>
</comment>
<evidence type="ECO:0000313" key="26">
    <source>
        <dbReference type="Proteomes" id="UP000269019"/>
    </source>
</evidence>
<sequence>MTESKNSFNAKSQLKVGEKSYDYFALSAVPGMEKLPYSLKVLGENLLRTEDGANITREHIEAIAGWDPSAEPSVEIQFTPARVLMQDFTGVPCVVDLATMREAVSALGGNPEDVNPLNPAEMVIDHSVIVEAFGHSDSLEKNVAIEYQRNEERYQFLRWGSKAFSNFRVVPPGTGIVHQVNIENLARVVFDNEGLAYPDTCIGTDSHTTMENGLGILGWGVGGIEAEAAMLGQPVSMLIPRVVGFKLTGSIPAGVTATDVVLTITEMLREHGVVQKFVEFYGSGVKEVPLANRATIGNMSPEFGSTCAMFPIDEQTTKYLELTGRSQEQIALVEAYAKAQGMWLDADTPEAEYSEYLELDLGDVVPSIAGPKRPQDRILLSESKQQFRKDLPTYCDAPVCEDDSPQAVRMEAEGETDVADESYEAHQYNATREGHGETAALTPKGRASTPVTVTSQNGGEFTLDHGMVAIASITSCTNTSNPSVMVGAGLIARNAVAKGLKSKPWVKTICAPGSQVVDGYYRRADLWKDLEALGFYLSGFGCTTCIGNSGPLPAEVSRAINEHDLTATAVLSGNRNFEGRISPDVKMNYLASPILVIAYAIAGTMDFDFETQPLGQDQDGNDVFLKDIWPSTEQIEETINSCITREMYEEDYKDVFKGDETWQNLPTPEGSTFAWDESSTYIRKAPYFDGMTMDPDPVADIKGARVLCKLGDSVTTDHISPASSIKPGTPAAQYLDANGVSPEDYNSLGSRRGNHEVMMRGTFANIRLQNQLVDVAGGYTLDFTKEDAPQSFIFDACENYKAAGTPLVVLGGKEYGTGSSRDWAAKGTLLLGVKAVIAESFERIHRSNLIGMGVMPLQFPAGESHESLGLTGHETFDITGIEELNDGVTPKTVKVVAHKEDGSTVEFDAVVRIDTPGEASYYRNGGILHYVLRNMARG</sequence>
<dbReference type="NCBIfam" id="NF006757">
    <property type="entry name" value="PRK09277.1"/>
    <property type="match status" value="1"/>
</dbReference>
<evidence type="ECO:0000256" key="17">
    <source>
        <dbReference type="ARBA" id="ARBA00030846"/>
    </source>
</evidence>
<dbReference type="Pfam" id="PF00694">
    <property type="entry name" value="Aconitase_C"/>
    <property type="match status" value="1"/>
</dbReference>
<dbReference type="KEGG" id="ccho:CCHOA_06030"/>
<dbReference type="GO" id="GO:0019679">
    <property type="term" value="P:propionate metabolic process, methylcitrate cycle"/>
    <property type="evidence" value="ECO:0007669"/>
    <property type="project" value="UniProtKB-ARBA"/>
</dbReference>
<evidence type="ECO:0000256" key="21">
    <source>
        <dbReference type="ARBA" id="ARBA00033025"/>
    </source>
</evidence>
<comment type="catalytic activity">
    <reaction evidence="16">
        <text>citrate = D-threo-isocitrate</text>
        <dbReference type="Rhea" id="RHEA:10336"/>
        <dbReference type="ChEBI" id="CHEBI:15562"/>
        <dbReference type="ChEBI" id="CHEBI:16947"/>
        <dbReference type="EC" id="4.2.1.3"/>
    </reaction>
</comment>
<dbReference type="UniPathway" id="UPA00223">
    <property type="reaction ID" value="UER00718"/>
</dbReference>
<keyword evidence="14" id="KW-0411">Iron-sulfur</keyword>
<dbReference type="Gene3D" id="6.10.190.10">
    <property type="match status" value="1"/>
</dbReference>
<dbReference type="GO" id="GO:0051536">
    <property type="term" value="F:iron-sulfur cluster binding"/>
    <property type="evidence" value="ECO:0007669"/>
    <property type="project" value="UniProtKB-KW"/>
</dbReference>
<proteinExistence type="inferred from homology"/>
<feature type="domain" description="Aconitase/3-isopropylmalate dehydratase large subunit alpha/beta/alpha" evidence="23">
    <location>
        <begin position="73"/>
        <end position="603"/>
    </location>
</feature>
<evidence type="ECO:0000256" key="8">
    <source>
        <dbReference type="ARBA" id="ARBA00013250"/>
    </source>
</evidence>
<dbReference type="InterPro" id="IPR006249">
    <property type="entry name" value="Aconitase/IRP2"/>
</dbReference>
<evidence type="ECO:0000256" key="22">
    <source>
        <dbReference type="ARBA" id="ARBA00058704"/>
    </source>
</evidence>
<protein>
    <recommendedName>
        <fullName evidence="9">Aconitate hydratase A</fullName>
        <ecNumber evidence="7">4.2.1.3</ecNumber>
        <ecNumber evidence="8">4.2.1.99</ecNumber>
    </recommendedName>
    <alternativeName>
        <fullName evidence="19">(2R,3S)-2-methylisocitrate dehydratase</fullName>
    </alternativeName>
    <alternativeName>
        <fullName evidence="17">(2S,3R)-3-hydroxybutane-1,2,3-tricarboxylate dehydratase</fullName>
    </alternativeName>
    <alternativeName>
        <fullName evidence="20">Iron-responsive protein-like</fullName>
    </alternativeName>
    <alternativeName>
        <fullName evidence="21">Probable 2-methyl-cis-aconitate hydratase</fullName>
    </alternativeName>
    <alternativeName>
        <fullName evidence="18">RNA-binding protein</fullName>
    </alternativeName>
</protein>
<evidence type="ECO:0000256" key="7">
    <source>
        <dbReference type="ARBA" id="ARBA00012926"/>
    </source>
</evidence>
<dbReference type="GO" id="GO:0046872">
    <property type="term" value="F:metal ion binding"/>
    <property type="evidence" value="ECO:0007669"/>
    <property type="project" value="UniProtKB-KW"/>
</dbReference>
<dbReference type="InterPro" id="IPR015928">
    <property type="entry name" value="Aconitase/3IPM_dehydase_swvl"/>
</dbReference>
<comment type="subunit">
    <text evidence="6">Monomer.</text>
</comment>
<reference evidence="25 26" key="1">
    <citation type="submission" date="2018-11" db="EMBL/GenBank/DDBJ databases">
        <authorList>
            <person name="Kleinhagauer T."/>
            <person name="Glaeser S.P."/>
            <person name="Spergser J."/>
            <person name="Ruckert C."/>
            <person name="Kaempfer P."/>
            <person name="Busse H.-J."/>
        </authorList>
    </citation>
    <scope>NUCLEOTIDE SEQUENCE [LARGE SCALE GENOMIC DNA]</scope>
    <source>
        <strain evidence="25 26">200CH</strain>
    </source>
</reference>
<dbReference type="FunFam" id="3.30.499.10:FF:000009">
    <property type="entry name" value="Aconitate hydratase"/>
    <property type="match status" value="1"/>
</dbReference>
<keyword evidence="12" id="KW-0694">RNA-binding</keyword>
<dbReference type="PANTHER" id="PTHR11670">
    <property type="entry name" value="ACONITASE/IRON-RESPONSIVE ELEMENT FAMILY MEMBER"/>
    <property type="match status" value="1"/>
</dbReference>
<dbReference type="InterPro" id="IPR015931">
    <property type="entry name" value="Acnase/IPM_dHydase_lsu_aba_1/3"/>
</dbReference>
<dbReference type="Pfam" id="PF00330">
    <property type="entry name" value="Aconitase"/>
    <property type="match status" value="1"/>
</dbReference>
<dbReference type="InterPro" id="IPR044137">
    <property type="entry name" value="AcnA_IRP_Swivel"/>
</dbReference>
<evidence type="ECO:0000256" key="18">
    <source>
        <dbReference type="ARBA" id="ARBA00031081"/>
    </source>
</evidence>
<dbReference type="SUPFAM" id="SSF52016">
    <property type="entry name" value="LeuD/IlvD-like"/>
    <property type="match status" value="1"/>
</dbReference>
<evidence type="ECO:0000256" key="5">
    <source>
        <dbReference type="ARBA" id="ARBA00007185"/>
    </source>
</evidence>
<evidence type="ECO:0000256" key="3">
    <source>
        <dbReference type="ARBA" id="ARBA00004717"/>
    </source>
</evidence>
<dbReference type="EMBL" id="CP033896">
    <property type="protein sequence ID" value="AZA13605.1"/>
    <property type="molecule type" value="Genomic_DNA"/>
</dbReference>
<dbReference type="InterPro" id="IPR000573">
    <property type="entry name" value="AconitaseA/IPMdHydase_ssu_swvl"/>
</dbReference>
<name>A0A3G6J681_9CORY</name>
<comment type="pathway">
    <text evidence="4">Organic acid metabolism; propanoate degradation.</text>
</comment>
<evidence type="ECO:0000256" key="15">
    <source>
        <dbReference type="ARBA" id="ARBA00023239"/>
    </source>
</evidence>
<evidence type="ECO:0000256" key="11">
    <source>
        <dbReference type="ARBA" id="ARBA00022723"/>
    </source>
</evidence>
<dbReference type="GO" id="GO:0047456">
    <property type="term" value="F:2-methylisocitrate dehydratase activity"/>
    <property type="evidence" value="ECO:0007669"/>
    <property type="project" value="UniProtKB-EC"/>
</dbReference>
<dbReference type="PROSITE" id="PS01244">
    <property type="entry name" value="ACONITASE_2"/>
    <property type="match status" value="1"/>
</dbReference>